<dbReference type="RefSeq" id="WP_222160342.1">
    <property type="nucleotide sequence ID" value="NZ_CP081864.1"/>
</dbReference>
<proteinExistence type="predicted"/>
<dbReference type="PANTHER" id="PTHR36931:SF1">
    <property type="entry name" value="UPF0153 PROTEIN YEIW"/>
    <property type="match status" value="1"/>
</dbReference>
<gene>
    <name evidence="1" type="ORF">K6K13_08120</name>
</gene>
<name>A0ABX9AV29_9ENTR</name>
<dbReference type="InterPro" id="IPR052572">
    <property type="entry name" value="UPF0153_domain"/>
</dbReference>
<dbReference type="InterPro" id="IPR005358">
    <property type="entry name" value="Puta_zinc/iron-chelating_dom"/>
</dbReference>
<reference evidence="1 2" key="1">
    <citation type="submission" date="2021-08" db="EMBL/GenBank/DDBJ databases">
        <title>Culture and genomic analysis of Symbiopectobacterium purcellii sp. nov. gen. nov., isolated from the leafhopper Empoasca decipiens.</title>
        <authorList>
            <person name="Nadal-Jimenez P."/>
            <person name="Siozios S."/>
            <person name="Halliday N."/>
            <person name="Camara M."/>
            <person name="Hurst G.D.D."/>
        </authorList>
    </citation>
    <scope>NUCLEOTIDE SEQUENCE [LARGE SCALE GENOMIC DNA]</scope>
    <source>
        <strain evidence="1 2">SyEd1</strain>
    </source>
</reference>
<evidence type="ECO:0000313" key="2">
    <source>
        <dbReference type="Proteomes" id="UP000825886"/>
    </source>
</evidence>
<dbReference type="Proteomes" id="UP000825886">
    <property type="component" value="Chromosome"/>
</dbReference>
<protein>
    <submittedName>
        <fullName evidence="1">YkgJ family cysteine cluster protein</fullName>
    </submittedName>
</protein>
<keyword evidence="2" id="KW-1185">Reference proteome</keyword>
<dbReference type="EMBL" id="CP081864">
    <property type="protein sequence ID" value="QZN97299.1"/>
    <property type="molecule type" value="Genomic_DNA"/>
</dbReference>
<dbReference type="Pfam" id="PF03692">
    <property type="entry name" value="CxxCxxCC"/>
    <property type="match status" value="1"/>
</dbReference>
<accession>A0ABX9AV29</accession>
<organism evidence="1 2">
    <name type="scientific">Symbiopectobacterium purcellii</name>
    <dbReference type="NCBI Taxonomy" id="2871826"/>
    <lineage>
        <taxon>Bacteria</taxon>
        <taxon>Pseudomonadati</taxon>
        <taxon>Pseudomonadota</taxon>
        <taxon>Gammaproteobacteria</taxon>
        <taxon>Enterobacterales</taxon>
        <taxon>Enterobacteriaceae</taxon>
    </lineage>
</organism>
<sequence>MECRSGCGACCIAPSISTPLPGMPEGKPANVRCLHLDAAMRCGLFGSPLRPAVCATLQPQAEMCMTNRGDALIYLLRLEAETAP</sequence>
<dbReference type="PANTHER" id="PTHR36931">
    <property type="entry name" value="UPF0153 PROTEIN YEIW"/>
    <property type="match status" value="1"/>
</dbReference>
<evidence type="ECO:0000313" key="1">
    <source>
        <dbReference type="EMBL" id="QZN97299.1"/>
    </source>
</evidence>